<accession>A0ABN9QFP2</accession>
<evidence type="ECO:0000313" key="3">
    <source>
        <dbReference type="Proteomes" id="UP001189429"/>
    </source>
</evidence>
<dbReference type="EMBL" id="CAUYUJ010003058">
    <property type="protein sequence ID" value="CAK0803640.1"/>
    <property type="molecule type" value="Genomic_DNA"/>
</dbReference>
<feature type="region of interest" description="Disordered" evidence="1">
    <location>
        <begin position="43"/>
        <end position="99"/>
    </location>
</feature>
<evidence type="ECO:0000313" key="2">
    <source>
        <dbReference type="EMBL" id="CAK0803640.1"/>
    </source>
</evidence>
<reference evidence="2" key="1">
    <citation type="submission" date="2023-10" db="EMBL/GenBank/DDBJ databases">
        <authorList>
            <person name="Chen Y."/>
            <person name="Shah S."/>
            <person name="Dougan E. K."/>
            <person name="Thang M."/>
            <person name="Chan C."/>
        </authorList>
    </citation>
    <scope>NUCLEOTIDE SEQUENCE [LARGE SCALE GENOMIC DNA]</scope>
</reference>
<proteinExistence type="predicted"/>
<evidence type="ECO:0008006" key="4">
    <source>
        <dbReference type="Google" id="ProtNLM"/>
    </source>
</evidence>
<dbReference type="Gene3D" id="3.40.50.300">
    <property type="entry name" value="P-loop containing nucleotide triphosphate hydrolases"/>
    <property type="match status" value="1"/>
</dbReference>
<evidence type="ECO:0000256" key="1">
    <source>
        <dbReference type="SAM" id="MobiDB-lite"/>
    </source>
</evidence>
<feature type="compositionally biased region" description="Low complexity" evidence="1">
    <location>
        <begin position="43"/>
        <end position="65"/>
    </location>
</feature>
<gene>
    <name evidence="2" type="ORF">PCOR1329_LOCUS10743</name>
</gene>
<protein>
    <recommendedName>
        <fullName evidence="4">Sulfotransferase</fullName>
    </recommendedName>
</protein>
<sequence>MRDAPPCLLATLSVLCLLSAVYVLDEFSLRRWSLLPGAAWQGDPGAPAGAPAEGERTAAPGARAGPPKPEVRPQGRPVARRNATAGAAAEPAAPGPAPPEGVALAPSEVLWLHVPKCGTSFIYVLVAWACPSSQQPNCDIAIGSVGRACKELKHLNCAGHWVMGNQAFEAGAGEVRVGLPAAGAEETATPSVLTPVGIARRMVSHFGRGARLRQPWPEFIRDVEGCQAKALTGHGCIVPYALTDADIELAVHRVRFGFAFVGVLEEWSQTVCLFHKMFGGSCRPDEAMHYRQNAKRRKDGGVDSDGNYNVSVLNGYVDKADTRVYDAAMEVFQGNLRRYAGSRSPAGCEAFCL</sequence>
<comment type="caution">
    <text evidence="2">The sequence shown here is derived from an EMBL/GenBank/DDBJ whole genome shotgun (WGS) entry which is preliminary data.</text>
</comment>
<dbReference type="InterPro" id="IPR027417">
    <property type="entry name" value="P-loop_NTPase"/>
</dbReference>
<name>A0ABN9QFP2_9DINO</name>
<keyword evidence="3" id="KW-1185">Reference proteome</keyword>
<feature type="compositionally biased region" description="Low complexity" evidence="1">
    <location>
        <begin position="80"/>
        <end position="92"/>
    </location>
</feature>
<dbReference type="Proteomes" id="UP001189429">
    <property type="component" value="Unassembled WGS sequence"/>
</dbReference>
<organism evidence="2 3">
    <name type="scientific">Prorocentrum cordatum</name>
    <dbReference type="NCBI Taxonomy" id="2364126"/>
    <lineage>
        <taxon>Eukaryota</taxon>
        <taxon>Sar</taxon>
        <taxon>Alveolata</taxon>
        <taxon>Dinophyceae</taxon>
        <taxon>Prorocentrales</taxon>
        <taxon>Prorocentraceae</taxon>
        <taxon>Prorocentrum</taxon>
    </lineage>
</organism>